<evidence type="ECO:0000256" key="1">
    <source>
        <dbReference type="SAM" id="SignalP"/>
    </source>
</evidence>
<name>A0A1Y1WXQ2_9FUNG</name>
<accession>A0A1Y1WXQ2</accession>
<proteinExistence type="predicted"/>
<keyword evidence="1" id="KW-0732">Signal</keyword>
<dbReference type="OrthoDB" id="7676488at2759"/>
<dbReference type="SUPFAM" id="SSF52047">
    <property type="entry name" value="RNI-like"/>
    <property type="match status" value="1"/>
</dbReference>
<dbReference type="Gene3D" id="3.80.10.10">
    <property type="entry name" value="Ribonuclease Inhibitor"/>
    <property type="match status" value="1"/>
</dbReference>
<keyword evidence="3" id="KW-1185">Reference proteome</keyword>
<dbReference type="EMBL" id="MCFG01000214">
    <property type="protein sequence ID" value="ORX78331.1"/>
    <property type="molecule type" value="Genomic_DNA"/>
</dbReference>
<evidence type="ECO:0000313" key="2">
    <source>
        <dbReference type="EMBL" id="ORX78331.1"/>
    </source>
</evidence>
<evidence type="ECO:0000313" key="3">
    <source>
        <dbReference type="Proteomes" id="UP000193944"/>
    </source>
</evidence>
<gene>
    <name evidence="2" type="ORF">BCR32DRAFT_328593</name>
</gene>
<reference evidence="2 3" key="2">
    <citation type="submission" date="2016-08" db="EMBL/GenBank/DDBJ databases">
        <title>Pervasive Adenine N6-methylation of Active Genes in Fungi.</title>
        <authorList>
            <consortium name="DOE Joint Genome Institute"/>
            <person name="Mondo S.J."/>
            <person name="Dannebaum R.O."/>
            <person name="Kuo R.C."/>
            <person name="Labutti K."/>
            <person name="Haridas S."/>
            <person name="Kuo A."/>
            <person name="Salamov A."/>
            <person name="Ahrendt S.R."/>
            <person name="Lipzen A."/>
            <person name="Sullivan W."/>
            <person name="Andreopoulos W.B."/>
            <person name="Clum A."/>
            <person name="Lindquist E."/>
            <person name="Daum C."/>
            <person name="Ramamoorthy G.K."/>
            <person name="Gryganskyi A."/>
            <person name="Culley D."/>
            <person name="Magnuson J.K."/>
            <person name="James T.Y."/>
            <person name="O'Malley M.A."/>
            <person name="Stajich J.E."/>
            <person name="Spatafora J.W."/>
            <person name="Visel A."/>
            <person name="Grigoriev I.V."/>
        </authorList>
    </citation>
    <scope>NUCLEOTIDE SEQUENCE [LARGE SCALE GENOMIC DNA]</scope>
    <source>
        <strain evidence="2 3">S4</strain>
    </source>
</reference>
<feature type="signal peptide" evidence="1">
    <location>
        <begin position="1"/>
        <end position="21"/>
    </location>
</feature>
<feature type="chain" id="PRO_5012734041" evidence="1">
    <location>
        <begin position="22"/>
        <end position="438"/>
    </location>
</feature>
<dbReference type="InterPro" id="IPR032675">
    <property type="entry name" value="LRR_dom_sf"/>
</dbReference>
<protein>
    <submittedName>
        <fullName evidence="2">Uncharacterized protein</fullName>
    </submittedName>
</protein>
<dbReference type="Proteomes" id="UP000193944">
    <property type="component" value="Unassembled WGS sequence"/>
</dbReference>
<comment type="caution">
    <text evidence="2">The sequence shown here is derived from an EMBL/GenBank/DDBJ whole genome shotgun (WGS) entry which is preliminary data.</text>
</comment>
<dbReference type="AlphaFoldDB" id="A0A1Y1WXQ2"/>
<reference evidence="2 3" key="1">
    <citation type="submission" date="2016-08" db="EMBL/GenBank/DDBJ databases">
        <title>A Parts List for Fungal Cellulosomes Revealed by Comparative Genomics.</title>
        <authorList>
            <consortium name="DOE Joint Genome Institute"/>
            <person name="Haitjema C.H."/>
            <person name="Gilmore S.P."/>
            <person name="Henske J.K."/>
            <person name="Solomon K.V."/>
            <person name="De Groot R."/>
            <person name="Kuo A."/>
            <person name="Mondo S.J."/>
            <person name="Salamov A.A."/>
            <person name="Labutti K."/>
            <person name="Zhao Z."/>
            <person name="Chiniquy J."/>
            <person name="Barry K."/>
            <person name="Brewer H.M."/>
            <person name="Purvine S.O."/>
            <person name="Wright A.T."/>
            <person name="Boxma B."/>
            <person name="Van Alen T."/>
            <person name="Hackstein J.H."/>
            <person name="Baker S.E."/>
            <person name="Grigoriev I.V."/>
            <person name="O'Malley M.A."/>
        </authorList>
    </citation>
    <scope>NUCLEOTIDE SEQUENCE [LARGE SCALE GENOMIC DNA]</scope>
    <source>
        <strain evidence="2 3">S4</strain>
    </source>
</reference>
<organism evidence="2 3">
    <name type="scientific">Anaeromyces robustus</name>
    <dbReference type="NCBI Taxonomy" id="1754192"/>
    <lineage>
        <taxon>Eukaryota</taxon>
        <taxon>Fungi</taxon>
        <taxon>Fungi incertae sedis</taxon>
        <taxon>Chytridiomycota</taxon>
        <taxon>Chytridiomycota incertae sedis</taxon>
        <taxon>Neocallimastigomycetes</taxon>
        <taxon>Neocallimastigales</taxon>
        <taxon>Neocallimastigaceae</taxon>
        <taxon>Anaeromyces</taxon>
    </lineage>
</organism>
<sequence length="438" mass="50718">MQFKNILKVASALFLAAPSLAYFSRDCDELNEKLVANVEKNLHEGEDINDFPPIQECGVTKQGKIDELYLISKRLDEEAVKDTILSNQNIRDLIYFVDDDYYQRELATYSAFPYIISELPKLENLTLKYNHVFLYQGYYPSVEKEIDPSCLSAKNLKSLTLDHIEINDDIINKLSKTSIQTLNVISGDEKEGKWKHDQYYLDLKPLIKKIPNITVDGITLINYDKYTGKCQKLEQILKNNIKKNLRDGETMDEFIPLRSCKLDKKGKISEMNLVSERNDQSTIEKVISQNSSSLTKLTYVIDNDFYQRDPAVYDDFPLNLGKLSKLEELTLKYNNEKFEHGDYFFEEREIDPSLLKNFSNGTLKVLTLDHIKFTDEIFKQITSIKSLEKLVIITGEDKPGESQHDSIVIKFMDNNIRKDYGLKNLEEIIIDNESVNYN</sequence>